<gene>
    <name evidence="2" type="ORF">OW157_02615</name>
</gene>
<evidence type="ECO:0000313" key="2">
    <source>
        <dbReference type="EMBL" id="MCZ0725459.1"/>
    </source>
</evidence>
<reference evidence="2" key="1">
    <citation type="submission" date="2022-12" db="EMBL/GenBank/DDBJ databases">
        <title>Description and comparative metabolic analysis of Aerococcus sp. nov., isolated from the feces of a pig.</title>
        <authorList>
            <person name="Chang Y.-H."/>
        </authorList>
    </citation>
    <scope>NUCLEOTIDE SEQUENCE</scope>
    <source>
        <strain evidence="2">YH-aer222</strain>
    </source>
</reference>
<proteinExistence type="predicted"/>
<sequence>MKKALLIIGTIIVFPIAFYLISRQIILNNLIVDQEPKVSDVIIVPEGELTEERANKAVSLLEDGYSRSGKIIASPLDEINGQYYQAAGASSDQLINEPHATSTYENAVYTLEMMAELGYDSAIITTSDYHMRRTKLIYDRVNKDYGFDLTYVAAYHLVDGELVTWQEAPDYVQNIAQAEYWKYWGYLFGLYHFINHEPS</sequence>
<dbReference type="InterPro" id="IPR003848">
    <property type="entry name" value="DUF218"/>
</dbReference>
<protein>
    <submittedName>
        <fullName evidence="2">YdcF family protein</fullName>
    </submittedName>
</protein>
<dbReference type="InterPro" id="IPR051599">
    <property type="entry name" value="Cell_Envelope_Assoc"/>
</dbReference>
<feature type="domain" description="DUF218" evidence="1">
    <location>
        <begin position="40"/>
        <end position="164"/>
    </location>
</feature>
<dbReference type="PANTHER" id="PTHR30336">
    <property type="entry name" value="INNER MEMBRANE PROTEIN, PROBABLE PERMEASE"/>
    <property type="match status" value="1"/>
</dbReference>
<evidence type="ECO:0000313" key="3">
    <source>
        <dbReference type="Proteomes" id="UP001146670"/>
    </source>
</evidence>
<name>A0A9X3JGF0_9LACT</name>
<dbReference type="Gene3D" id="3.40.50.620">
    <property type="entry name" value="HUPs"/>
    <property type="match status" value="1"/>
</dbReference>
<dbReference type="Proteomes" id="UP001146670">
    <property type="component" value="Unassembled WGS sequence"/>
</dbReference>
<accession>A0A9X3JGF0</accession>
<organism evidence="2 3">
    <name type="scientific">Aerococcus kribbianus</name>
    <dbReference type="NCBI Taxonomy" id="2999064"/>
    <lineage>
        <taxon>Bacteria</taxon>
        <taxon>Bacillati</taxon>
        <taxon>Bacillota</taxon>
        <taxon>Bacilli</taxon>
        <taxon>Lactobacillales</taxon>
        <taxon>Aerococcaceae</taxon>
        <taxon>Aerococcus</taxon>
    </lineage>
</organism>
<evidence type="ECO:0000259" key="1">
    <source>
        <dbReference type="Pfam" id="PF02698"/>
    </source>
</evidence>
<dbReference type="Pfam" id="PF02698">
    <property type="entry name" value="DUF218"/>
    <property type="match status" value="1"/>
</dbReference>
<dbReference type="InterPro" id="IPR014729">
    <property type="entry name" value="Rossmann-like_a/b/a_fold"/>
</dbReference>
<comment type="caution">
    <text evidence="2">The sequence shown here is derived from an EMBL/GenBank/DDBJ whole genome shotgun (WGS) entry which is preliminary data.</text>
</comment>
<dbReference type="PANTHER" id="PTHR30336:SF20">
    <property type="entry name" value="DUF218 DOMAIN-CONTAINING PROTEIN"/>
    <property type="match status" value="1"/>
</dbReference>
<dbReference type="RefSeq" id="WP_268751776.1">
    <property type="nucleotide sequence ID" value="NZ_JAPRFQ010000001.1"/>
</dbReference>
<dbReference type="AlphaFoldDB" id="A0A9X3JGF0"/>
<dbReference type="CDD" id="cd06259">
    <property type="entry name" value="YdcF-like"/>
    <property type="match status" value="1"/>
</dbReference>
<dbReference type="EMBL" id="JAPRFR010000001">
    <property type="protein sequence ID" value="MCZ0725459.1"/>
    <property type="molecule type" value="Genomic_DNA"/>
</dbReference>
<dbReference type="GO" id="GO:0005886">
    <property type="term" value="C:plasma membrane"/>
    <property type="evidence" value="ECO:0007669"/>
    <property type="project" value="TreeGrafter"/>
</dbReference>
<keyword evidence="3" id="KW-1185">Reference proteome</keyword>